<feature type="region of interest" description="Disordered" evidence="1">
    <location>
        <begin position="123"/>
        <end position="147"/>
    </location>
</feature>
<dbReference type="KEGG" id="adin:H7849_03700"/>
<gene>
    <name evidence="2" type="ORF">H7849_03700</name>
</gene>
<dbReference type="RefSeq" id="WP_186744237.1">
    <property type="nucleotide sequence ID" value="NZ_CP060394.1"/>
</dbReference>
<keyword evidence="3" id="KW-1185">Reference proteome</keyword>
<feature type="region of interest" description="Disordered" evidence="1">
    <location>
        <begin position="202"/>
        <end position="257"/>
    </location>
</feature>
<evidence type="ECO:0000313" key="2">
    <source>
        <dbReference type="EMBL" id="QNI33094.1"/>
    </source>
</evidence>
<proteinExistence type="predicted"/>
<evidence type="ECO:0000256" key="1">
    <source>
        <dbReference type="SAM" id="MobiDB-lite"/>
    </source>
</evidence>
<feature type="compositionally biased region" description="Basic residues" evidence="1">
    <location>
        <begin position="234"/>
        <end position="257"/>
    </location>
</feature>
<protein>
    <submittedName>
        <fullName evidence="2">Uncharacterized protein</fullName>
    </submittedName>
</protein>
<sequence length="257" mass="28965">MYNECRHIFTSGKKCQSPALKAEDFCYFHHKTRRRPSPQNQPYEPYTEPKETTLNLSPLEDADAIQLAISDVVLALAANRIDSRRARILIYGLQVASQNNRHRAAMAVKEAAIEQTVREAHEHADGTLIGPEKQSPEPEEAAARKRPPSLGEILLRQAEELSARKAEEARLNAEAEQAAQSKPVLLPKIEAVAETQRQPINESVGCPMSRRDMGSLYEGIHSNQRHRSYEPLRQHTRSRHAGKKRSTRRAHAPAHAR</sequence>
<reference evidence="2 3" key="1">
    <citation type="submission" date="2020-08" db="EMBL/GenBank/DDBJ databases">
        <title>Edaphobacter telluris sp. nov. and Acidobacterium dinghuensis sp. nov., two acidobacteria isolated from forest soil.</title>
        <authorList>
            <person name="Fu J."/>
            <person name="Qiu L."/>
        </authorList>
    </citation>
    <scope>NUCLEOTIDE SEQUENCE [LARGE SCALE GENOMIC DNA]</scope>
    <source>
        <strain evidence="2">4Y35</strain>
    </source>
</reference>
<accession>A0A7G8BKM4</accession>
<organism evidence="2 3">
    <name type="scientific">Alloacidobacterium dinghuense</name>
    <dbReference type="NCBI Taxonomy" id="2763107"/>
    <lineage>
        <taxon>Bacteria</taxon>
        <taxon>Pseudomonadati</taxon>
        <taxon>Acidobacteriota</taxon>
        <taxon>Terriglobia</taxon>
        <taxon>Terriglobales</taxon>
        <taxon>Acidobacteriaceae</taxon>
        <taxon>Alloacidobacterium</taxon>
    </lineage>
</organism>
<evidence type="ECO:0000313" key="3">
    <source>
        <dbReference type="Proteomes" id="UP000515312"/>
    </source>
</evidence>
<dbReference type="AlphaFoldDB" id="A0A7G8BKM4"/>
<name>A0A7G8BKM4_9BACT</name>
<dbReference type="Proteomes" id="UP000515312">
    <property type="component" value="Chromosome"/>
</dbReference>
<dbReference type="EMBL" id="CP060394">
    <property type="protein sequence ID" value="QNI33094.1"/>
    <property type="molecule type" value="Genomic_DNA"/>
</dbReference>